<dbReference type="Proteomes" id="UP000693981">
    <property type="component" value="Unassembled WGS sequence"/>
</dbReference>
<name>A0A8T1W8A7_9STRA</name>
<dbReference type="EMBL" id="JAGDFL010000444">
    <property type="protein sequence ID" value="KAG7388373.1"/>
    <property type="molecule type" value="Genomic_DNA"/>
</dbReference>
<proteinExistence type="predicted"/>
<evidence type="ECO:0000313" key="2">
    <source>
        <dbReference type="EMBL" id="KAG7388373.1"/>
    </source>
</evidence>
<feature type="signal peptide" evidence="1">
    <location>
        <begin position="1"/>
        <end position="17"/>
    </location>
</feature>
<evidence type="ECO:0000313" key="3">
    <source>
        <dbReference type="Proteomes" id="UP000693981"/>
    </source>
</evidence>
<evidence type="ECO:0008006" key="4">
    <source>
        <dbReference type="Google" id="ProtNLM"/>
    </source>
</evidence>
<dbReference type="AlphaFoldDB" id="A0A8T1W8A7"/>
<accession>A0A8T1W8A7</accession>
<keyword evidence="1" id="KW-0732">Signal</keyword>
<protein>
    <recommendedName>
        <fullName evidence="4">RxLR effector protein</fullName>
    </recommendedName>
</protein>
<sequence>MRLTQVLLAATVALAASNDNFAVAGSSTTTADNGDTPVATTVAPEEFYGAVFRVKDGKVTDATLVDMNQEDGSVYNRNQMDKADLTEDEERAAVHLPKFMTTGPLHWVVKKIEKLLLMAKSKTKWANTRRLRIEA</sequence>
<comment type="caution">
    <text evidence="2">The sequence shown here is derived from an EMBL/GenBank/DDBJ whole genome shotgun (WGS) entry which is preliminary data.</text>
</comment>
<evidence type="ECO:0000256" key="1">
    <source>
        <dbReference type="SAM" id="SignalP"/>
    </source>
</evidence>
<dbReference type="OrthoDB" id="93090at2759"/>
<reference evidence="2" key="1">
    <citation type="submission" date="2021-02" db="EMBL/GenBank/DDBJ databases">
        <authorList>
            <person name="Palmer J.M."/>
        </authorList>
    </citation>
    <scope>NUCLEOTIDE SEQUENCE</scope>
    <source>
        <strain evidence="2">SCRP23</strain>
    </source>
</reference>
<feature type="chain" id="PRO_5035884806" description="RxLR effector protein" evidence="1">
    <location>
        <begin position="18"/>
        <end position="135"/>
    </location>
</feature>
<gene>
    <name evidence="2" type="ORF">PHYBOEH_007883</name>
</gene>
<organism evidence="2 3">
    <name type="scientific">Phytophthora boehmeriae</name>
    <dbReference type="NCBI Taxonomy" id="109152"/>
    <lineage>
        <taxon>Eukaryota</taxon>
        <taxon>Sar</taxon>
        <taxon>Stramenopiles</taxon>
        <taxon>Oomycota</taxon>
        <taxon>Peronosporomycetes</taxon>
        <taxon>Peronosporales</taxon>
        <taxon>Peronosporaceae</taxon>
        <taxon>Phytophthora</taxon>
    </lineage>
</organism>
<keyword evidence="3" id="KW-1185">Reference proteome</keyword>